<dbReference type="Gene3D" id="3.10.450.50">
    <property type="match status" value="1"/>
</dbReference>
<dbReference type="SUPFAM" id="SSF54427">
    <property type="entry name" value="NTF2-like"/>
    <property type="match status" value="1"/>
</dbReference>
<name>A0AB39VMH3_9GAMM</name>
<organism evidence="1">
    <name type="scientific">Rouxiella sp. WC2420</name>
    <dbReference type="NCBI Taxonomy" id="3234145"/>
    <lineage>
        <taxon>Bacteria</taxon>
        <taxon>Pseudomonadati</taxon>
        <taxon>Pseudomonadota</taxon>
        <taxon>Gammaproteobacteria</taxon>
        <taxon>Enterobacterales</taxon>
        <taxon>Yersiniaceae</taxon>
        <taxon>Rouxiella</taxon>
    </lineage>
</organism>
<evidence type="ECO:0000313" key="1">
    <source>
        <dbReference type="EMBL" id="XDU71615.1"/>
    </source>
</evidence>
<dbReference type="RefSeq" id="WP_369788795.1">
    <property type="nucleotide sequence ID" value="NZ_CP165628.1"/>
</dbReference>
<dbReference type="InterPro" id="IPR032710">
    <property type="entry name" value="NTF2-like_dom_sf"/>
</dbReference>
<proteinExistence type="predicted"/>
<dbReference type="EMBL" id="CP165628">
    <property type="protein sequence ID" value="XDU71615.1"/>
    <property type="molecule type" value="Genomic_DNA"/>
</dbReference>
<dbReference type="InterPro" id="IPR016918">
    <property type="entry name" value="UCP029394"/>
</dbReference>
<gene>
    <name evidence="1" type="ORF">AB3G37_19085</name>
</gene>
<accession>A0AB39VMH3</accession>
<protein>
    <submittedName>
        <fullName evidence="1">DUF4440 domain-containing protein</fullName>
    </submittedName>
</protein>
<dbReference type="AlphaFoldDB" id="A0AB39VMH3"/>
<dbReference type="PIRSF" id="PIRSF029394">
    <property type="entry name" value="UCP029394"/>
    <property type="match status" value="1"/>
</dbReference>
<sequence>MQYSNPWFNEVIDAHVLIQQWLGSHSKQEVCDPLIARFSENYSMVGIAGNVLDYAGLCGFFRANGGTKAGLEIKVFDLRLVSEWQHGAVVQYQEKQSFAGKVTLRHSTAVFERSALGQIFWRHLHETSTAF</sequence>
<reference evidence="1" key="1">
    <citation type="submission" date="2024-07" db="EMBL/GenBank/DDBJ databases">
        <authorList>
            <person name="Biller S.J."/>
        </authorList>
    </citation>
    <scope>NUCLEOTIDE SEQUENCE</scope>
    <source>
        <strain evidence="1">WC2420</strain>
    </source>
</reference>